<dbReference type="InterPro" id="IPR004046">
    <property type="entry name" value="GST_C"/>
</dbReference>
<dbReference type="GO" id="GO:0006749">
    <property type="term" value="P:glutathione metabolic process"/>
    <property type="evidence" value="ECO:0007669"/>
    <property type="project" value="TreeGrafter"/>
</dbReference>
<dbReference type="GO" id="GO:0004364">
    <property type="term" value="F:glutathione transferase activity"/>
    <property type="evidence" value="ECO:0007669"/>
    <property type="project" value="TreeGrafter"/>
</dbReference>
<sequence>MPKYKLTYFNVRGRGEIIRLALTVAGQEFEDNRFEHNEWPEIKKDFGGKDAYEQYLVDRVLGAVEDLYMKARQLILVEQDETKKVTLADLAVHDVLTTFLQRNDKLLEGYPELMVNRNTVEALPKLSAYLATRPKSDL</sequence>
<reference evidence="3" key="1">
    <citation type="submission" date="2019-08" db="EMBL/GenBank/DDBJ databases">
        <title>The improved chromosome-level genome for the pearl oyster Pinctada fucata martensii using PacBio sequencing and Hi-C.</title>
        <authorList>
            <person name="Zheng Z."/>
        </authorList>
    </citation>
    <scope>NUCLEOTIDE SEQUENCE</scope>
    <source>
        <strain evidence="3">ZZ-2019</strain>
        <tissue evidence="3">Adductor muscle</tissue>
    </source>
</reference>
<dbReference type="Gene3D" id="3.40.30.10">
    <property type="entry name" value="Glutaredoxin"/>
    <property type="match status" value="1"/>
</dbReference>
<dbReference type="PROSITE" id="PS50405">
    <property type="entry name" value="GST_CTER"/>
    <property type="match status" value="1"/>
</dbReference>
<comment type="caution">
    <text evidence="3">The sequence shown here is derived from an EMBL/GenBank/DDBJ whole genome shotgun (WGS) entry which is preliminary data.</text>
</comment>
<evidence type="ECO:0000313" key="3">
    <source>
        <dbReference type="EMBL" id="KAK3101193.1"/>
    </source>
</evidence>
<dbReference type="Proteomes" id="UP001186944">
    <property type="component" value="Unassembled WGS sequence"/>
</dbReference>
<dbReference type="Pfam" id="PF14497">
    <property type="entry name" value="GST_C_3"/>
    <property type="match status" value="1"/>
</dbReference>
<dbReference type="InterPro" id="IPR036249">
    <property type="entry name" value="Thioredoxin-like_sf"/>
</dbReference>
<dbReference type="AlphaFoldDB" id="A0AA89C642"/>
<dbReference type="InterPro" id="IPR050213">
    <property type="entry name" value="GST_superfamily"/>
</dbReference>
<evidence type="ECO:0000313" key="4">
    <source>
        <dbReference type="Proteomes" id="UP001186944"/>
    </source>
</evidence>
<dbReference type="CDD" id="cd03039">
    <property type="entry name" value="GST_N_Sigma_like"/>
    <property type="match status" value="1"/>
</dbReference>
<accession>A0AA89C642</accession>
<organism evidence="3 4">
    <name type="scientific">Pinctada imbricata</name>
    <name type="common">Atlantic pearl-oyster</name>
    <name type="synonym">Pinctada martensii</name>
    <dbReference type="NCBI Taxonomy" id="66713"/>
    <lineage>
        <taxon>Eukaryota</taxon>
        <taxon>Metazoa</taxon>
        <taxon>Spiralia</taxon>
        <taxon>Lophotrochozoa</taxon>
        <taxon>Mollusca</taxon>
        <taxon>Bivalvia</taxon>
        <taxon>Autobranchia</taxon>
        <taxon>Pteriomorphia</taxon>
        <taxon>Pterioida</taxon>
        <taxon>Pterioidea</taxon>
        <taxon>Pteriidae</taxon>
        <taxon>Pinctada</taxon>
    </lineage>
</organism>
<dbReference type="PROSITE" id="PS50404">
    <property type="entry name" value="GST_NTER"/>
    <property type="match status" value="1"/>
</dbReference>
<dbReference type="Gene3D" id="1.20.1050.10">
    <property type="match status" value="1"/>
</dbReference>
<dbReference type="InterPro" id="IPR036282">
    <property type="entry name" value="Glutathione-S-Trfase_C_sf"/>
</dbReference>
<dbReference type="SUPFAM" id="SSF52833">
    <property type="entry name" value="Thioredoxin-like"/>
    <property type="match status" value="1"/>
</dbReference>
<evidence type="ECO:0000259" key="1">
    <source>
        <dbReference type="PROSITE" id="PS50404"/>
    </source>
</evidence>
<dbReference type="PANTHER" id="PTHR11571:SF150">
    <property type="entry name" value="GLUTATHIONE S-TRANSFERASE"/>
    <property type="match status" value="1"/>
</dbReference>
<dbReference type="EMBL" id="VSWD01000005">
    <property type="protein sequence ID" value="KAK3101193.1"/>
    <property type="molecule type" value="Genomic_DNA"/>
</dbReference>
<proteinExistence type="predicted"/>
<gene>
    <name evidence="3" type="ORF">FSP39_001657</name>
</gene>
<feature type="domain" description="GST C-terminal" evidence="2">
    <location>
        <begin position="10"/>
        <end position="138"/>
    </location>
</feature>
<keyword evidence="4" id="KW-1185">Reference proteome</keyword>
<feature type="domain" description="GST N-terminal" evidence="1">
    <location>
        <begin position="2"/>
        <end position="103"/>
    </location>
</feature>
<dbReference type="SUPFAM" id="SSF47616">
    <property type="entry name" value="GST C-terminal domain-like"/>
    <property type="match status" value="1"/>
</dbReference>
<dbReference type="InterPro" id="IPR004045">
    <property type="entry name" value="Glutathione_S-Trfase_N"/>
</dbReference>
<dbReference type="PANTHER" id="PTHR11571">
    <property type="entry name" value="GLUTATHIONE S-TRANSFERASE"/>
    <property type="match status" value="1"/>
</dbReference>
<protein>
    <submittedName>
        <fullName evidence="3">Uncharacterized protein</fullName>
    </submittedName>
</protein>
<name>A0AA89C642_PINIB</name>
<evidence type="ECO:0000259" key="2">
    <source>
        <dbReference type="PROSITE" id="PS50405"/>
    </source>
</evidence>
<dbReference type="InterPro" id="IPR010987">
    <property type="entry name" value="Glutathione-S-Trfase_C-like"/>
</dbReference>